<dbReference type="SUPFAM" id="SSF101801">
    <property type="entry name" value="Surface presentation of antigens (SPOA)"/>
    <property type="match status" value="1"/>
</dbReference>
<comment type="caution">
    <text evidence="2">The sequence shown here is derived from an EMBL/GenBank/DDBJ whole genome shotgun (WGS) entry which is preliminary data.</text>
</comment>
<name>A0ABQ4NAS1_9BACL</name>
<dbReference type="EMBL" id="BOVJ01000127">
    <property type="protein sequence ID" value="GIQ65306.1"/>
    <property type="molecule type" value="Genomic_DNA"/>
</dbReference>
<keyword evidence="3" id="KW-1185">Reference proteome</keyword>
<feature type="domain" description="Flagellar motor switch protein FliN-like C-terminal" evidence="1">
    <location>
        <begin position="1"/>
        <end position="46"/>
    </location>
</feature>
<dbReference type="Pfam" id="PF01052">
    <property type="entry name" value="FliMN_C"/>
    <property type="match status" value="1"/>
</dbReference>
<dbReference type="InterPro" id="IPR036429">
    <property type="entry name" value="SpoA-like_sf"/>
</dbReference>
<reference evidence="2 3" key="1">
    <citation type="submission" date="2021-04" db="EMBL/GenBank/DDBJ databases">
        <title>Draft genome sequence of Paenibacillus cisolokensis, LC2-13A.</title>
        <authorList>
            <person name="Uke A."/>
            <person name="Chhe C."/>
            <person name="Baramee S."/>
            <person name="Kosugi A."/>
        </authorList>
    </citation>
    <scope>NUCLEOTIDE SEQUENCE [LARGE SCALE GENOMIC DNA]</scope>
    <source>
        <strain evidence="2 3">LC2-13A</strain>
    </source>
</reference>
<evidence type="ECO:0000313" key="2">
    <source>
        <dbReference type="EMBL" id="GIQ65306.1"/>
    </source>
</evidence>
<proteinExistence type="predicted"/>
<dbReference type="Proteomes" id="UP000680304">
    <property type="component" value="Unassembled WGS sequence"/>
</dbReference>
<evidence type="ECO:0000259" key="1">
    <source>
        <dbReference type="Pfam" id="PF01052"/>
    </source>
</evidence>
<organism evidence="2 3">
    <name type="scientific">Paenibacillus cisolokensis</name>
    <dbReference type="NCBI Taxonomy" id="1658519"/>
    <lineage>
        <taxon>Bacteria</taxon>
        <taxon>Bacillati</taxon>
        <taxon>Bacillota</taxon>
        <taxon>Bacilli</taxon>
        <taxon>Bacillales</taxon>
        <taxon>Paenibacillaceae</taxon>
        <taxon>Paenibacillus</taxon>
    </lineage>
</organism>
<sequence length="56" mass="5930">MSVGDVIALNKPVGEGLKIKVGNKVKFIGSPGSVKDRLAVQVNEIVSEGAEEDYDE</sequence>
<dbReference type="InterPro" id="IPR001543">
    <property type="entry name" value="FliN-like_C"/>
</dbReference>
<accession>A0ABQ4NAS1</accession>
<evidence type="ECO:0000313" key="3">
    <source>
        <dbReference type="Proteomes" id="UP000680304"/>
    </source>
</evidence>
<protein>
    <recommendedName>
        <fullName evidence="1">Flagellar motor switch protein FliN-like C-terminal domain-containing protein</fullName>
    </recommendedName>
</protein>
<gene>
    <name evidence="2" type="ORF">PACILC2_38740</name>
</gene>
<dbReference type="Gene3D" id="2.30.330.10">
    <property type="entry name" value="SpoA-like"/>
    <property type="match status" value="1"/>
</dbReference>